<dbReference type="AlphaFoldDB" id="A0AAV4CPA1"/>
<dbReference type="EMBL" id="BLXT01006818">
    <property type="protein sequence ID" value="GFO33689.1"/>
    <property type="molecule type" value="Genomic_DNA"/>
</dbReference>
<proteinExistence type="predicted"/>
<accession>A0AAV4CPA1</accession>
<name>A0AAV4CPA1_9GAST</name>
<evidence type="ECO:0000313" key="2">
    <source>
        <dbReference type="Proteomes" id="UP000735302"/>
    </source>
</evidence>
<sequence length="82" mass="9558">MATRMSTAAILAMMDKRFGDSKKELLHKASIMENRSPEPRETIRTYDMQLEMKEKERLGIDFNSKNKSTDRAVITMLELDVY</sequence>
<gene>
    <name evidence="1" type="ORF">PoB_006019400</name>
</gene>
<protein>
    <submittedName>
        <fullName evidence="1">Uncharacterized protein</fullName>
    </submittedName>
</protein>
<reference evidence="1 2" key="1">
    <citation type="journal article" date="2021" name="Elife">
        <title>Chloroplast acquisition without the gene transfer in kleptoplastic sea slugs, Plakobranchus ocellatus.</title>
        <authorList>
            <person name="Maeda T."/>
            <person name="Takahashi S."/>
            <person name="Yoshida T."/>
            <person name="Shimamura S."/>
            <person name="Takaki Y."/>
            <person name="Nagai Y."/>
            <person name="Toyoda A."/>
            <person name="Suzuki Y."/>
            <person name="Arimoto A."/>
            <person name="Ishii H."/>
            <person name="Satoh N."/>
            <person name="Nishiyama T."/>
            <person name="Hasebe M."/>
            <person name="Maruyama T."/>
            <person name="Minagawa J."/>
            <person name="Obokata J."/>
            <person name="Shigenobu S."/>
        </authorList>
    </citation>
    <scope>NUCLEOTIDE SEQUENCE [LARGE SCALE GENOMIC DNA]</scope>
</reference>
<keyword evidence="2" id="KW-1185">Reference proteome</keyword>
<organism evidence="1 2">
    <name type="scientific">Plakobranchus ocellatus</name>
    <dbReference type="NCBI Taxonomy" id="259542"/>
    <lineage>
        <taxon>Eukaryota</taxon>
        <taxon>Metazoa</taxon>
        <taxon>Spiralia</taxon>
        <taxon>Lophotrochozoa</taxon>
        <taxon>Mollusca</taxon>
        <taxon>Gastropoda</taxon>
        <taxon>Heterobranchia</taxon>
        <taxon>Euthyneura</taxon>
        <taxon>Panpulmonata</taxon>
        <taxon>Sacoglossa</taxon>
        <taxon>Placobranchoidea</taxon>
        <taxon>Plakobranchidae</taxon>
        <taxon>Plakobranchus</taxon>
    </lineage>
</organism>
<comment type="caution">
    <text evidence="1">The sequence shown here is derived from an EMBL/GenBank/DDBJ whole genome shotgun (WGS) entry which is preliminary data.</text>
</comment>
<evidence type="ECO:0000313" key="1">
    <source>
        <dbReference type="EMBL" id="GFO33689.1"/>
    </source>
</evidence>
<dbReference type="Proteomes" id="UP000735302">
    <property type="component" value="Unassembled WGS sequence"/>
</dbReference>